<evidence type="ECO:0000256" key="3">
    <source>
        <dbReference type="ARBA" id="ARBA00022705"/>
    </source>
</evidence>
<comment type="function">
    <text evidence="8 10">Plays an essential role in the initiation and regulation of chromosomal replication. ATP-DnaA binds to the origin of replication (oriC) to initiate formation of the DNA replication initiation complex once per cell cycle. Binds the DnaA box (a 9 base pair repeat at the origin) and separates the double-stranded (ds)DNA. Forms a right-handed helical filament on oriC DNA; dsDNA binds to the exterior of the filament while single-stranded (ss)DNA is stabiized in the filament's interior. The ATP-DnaA-oriC complex binds and stabilizes one strand of the AT-rich DNA unwinding element (DUE), permitting loading of DNA polymerase. After initiation quickly degrades to an ADP-DnaA complex that is not apt for DNA replication. Binds acidic phospholipids.</text>
</comment>
<evidence type="ECO:0000259" key="13">
    <source>
        <dbReference type="SMART" id="SM00760"/>
    </source>
</evidence>
<dbReference type="Pfam" id="PF11638">
    <property type="entry name" value="DnaA_N"/>
    <property type="match status" value="1"/>
</dbReference>
<evidence type="ECO:0000256" key="7">
    <source>
        <dbReference type="ARBA" id="ARBA00023125"/>
    </source>
</evidence>
<dbReference type="HAMAP" id="MF_00377">
    <property type="entry name" value="DnaA_bact"/>
    <property type="match status" value="1"/>
</dbReference>
<dbReference type="GO" id="GO:0008289">
    <property type="term" value="F:lipid binding"/>
    <property type="evidence" value="ECO:0007669"/>
    <property type="project" value="UniProtKB-KW"/>
</dbReference>
<dbReference type="Pfam" id="PF08299">
    <property type="entry name" value="Bac_DnaA_C"/>
    <property type="match status" value="1"/>
</dbReference>
<dbReference type="SUPFAM" id="SSF52540">
    <property type="entry name" value="P-loop containing nucleoside triphosphate hydrolases"/>
    <property type="match status" value="1"/>
</dbReference>
<keyword evidence="4 8" id="KW-0547">Nucleotide-binding</keyword>
<dbReference type="Gene3D" id="1.10.8.60">
    <property type="match status" value="1"/>
</dbReference>
<dbReference type="GO" id="GO:0005524">
    <property type="term" value="F:ATP binding"/>
    <property type="evidence" value="ECO:0007669"/>
    <property type="project" value="UniProtKB-UniRule"/>
</dbReference>
<feature type="binding site" evidence="8">
    <location>
        <position position="167"/>
    </location>
    <ligand>
        <name>ATP</name>
        <dbReference type="ChEBI" id="CHEBI:30616"/>
    </ligand>
</feature>
<comment type="similarity">
    <text evidence="1 8 11">Belongs to the DnaA family.</text>
</comment>
<dbReference type="GO" id="GO:0006275">
    <property type="term" value="P:regulation of DNA replication"/>
    <property type="evidence" value="ECO:0007669"/>
    <property type="project" value="UniProtKB-UniRule"/>
</dbReference>
<feature type="binding site" evidence="8">
    <location>
        <position position="166"/>
    </location>
    <ligand>
        <name>ATP</name>
        <dbReference type="ChEBI" id="CHEBI:30616"/>
    </ligand>
</feature>
<feature type="region of interest" description="Domain IV, binds dsDNA" evidence="8">
    <location>
        <begin position="340"/>
        <end position="466"/>
    </location>
</feature>
<evidence type="ECO:0000256" key="2">
    <source>
        <dbReference type="ARBA" id="ARBA00022490"/>
    </source>
</evidence>
<dbReference type="PANTHER" id="PTHR30050">
    <property type="entry name" value="CHROMOSOMAL REPLICATION INITIATOR PROTEIN DNAA"/>
    <property type="match status" value="1"/>
</dbReference>
<dbReference type="InterPro" id="IPR027417">
    <property type="entry name" value="P-loop_NTPase"/>
</dbReference>
<evidence type="ECO:0000256" key="5">
    <source>
        <dbReference type="ARBA" id="ARBA00022840"/>
    </source>
</evidence>
<evidence type="ECO:0000256" key="10">
    <source>
        <dbReference type="RuleBase" id="RU000577"/>
    </source>
</evidence>
<evidence type="ECO:0000256" key="4">
    <source>
        <dbReference type="ARBA" id="ARBA00022741"/>
    </source>
</evidence>
<feature type="domain" description="Chromosomal replication initiator DnaA C-terminal" evidence="13">
    <location>
        <begin position="366"/>
        <end position="435"/>
    </location>
</feature>
<keyword evidence="5 8" id="KW-0067">ATP-binding</keyword>
<organism evidence="14">
    <name type="scientific">Caldilineaceae bacterium SB0662_bin_9</name>
    <dbReference type="NCBI Taxonomy" id="2605258"/>
    <lineage>
        <taxon>Bacteria</taxon>
        <taxon>Bacillati</taxon>
        <taxon>Chloroflexota</taxon>
        <taxon>Caldilineae</taxon>
        <taxon>Caldilineales</taxon>
        <taxon>Caldilineaceae</taxon>
    </lineage>
</organism>
<name>A0A6B1DYZ5_9CHLR</name>
<feature type="binding site" evidence="8">
    <location>
        <position position="168"/>
    </location>
    <ligand>
        <name>ATP</name>
        <dbReference type="ChEBI" id="CHEBI:30616"/>
    </ligand>
</feature>
<accession>A0A6B1DYZ5</accession>
<comment type="domain">
    <text evidence="8">Domain I is involved in oligomerization and binding regulators, domain II is flexibile and of varying length in different bacteria, domain III forms the AAA+ region, while domain IV binds dsDNA.</text>
</comment>
<gene>
    <name evidence="8 14" type="primary">dnaA</name>
    <name evidence="14" type="ORF">F4Y08_16440</name>
</gene>
<evidence type="ECO:0000256" key="9">
    <source>
        <dbReference type="NCBIfam" id="TIGR00362"/>
    </source>
</evidence>
<dbReference type="Gene3D" id="3.40.50.300">
    <property type="entry name" value="P-loop containing nucleotide triphosphate hydrolases"/>
    <property type="match status" value="1"/>
</dbReference>
<comment type="subunit">
    <text evidence="8">Oligomerizes as a right-handed, spiral filament on DNA at oriC.</text>
</comment>
<dbReference type="InterPro" id="IPR013159">
    <property type="entry name" value="DnaA_C"/>
</dbReference>
<evidence type="ECO:0000256" key="11">
    <source>
        <dbReference type="RuleBase" id="RU004227"/>
    </source>
</evidence>
<dbReference type="PANTHER" id="PTHR30050:SF2">
    <property type="entry name" value="CHROMOSOMAL REPLICATION INITIATOR PROTEIN DNAA"/>
    <property type="match status" value="1"/>
</dbReference>
<proteinExistence type="inferred from homology"/>
<dbReference type="CDD" id="cd06571">
    <property type="entry name" value="Bac_DnaA_C"/>
    <property type="match status" value="1"/>
</dbReference>
<dbReference type="InterPro" id="IPR010921">
    <property type="entry name" value="Trp_repressor/repl_initiator"/>
</dbReference>
<evidence type="ECO:0000256" key="6">
    <source>
        <dbReference type="ARBA" id="ARBA00023121"/>
    </source>
</evidence>
<keyword evidence="3 8" id="KW-0235">DNA replication</keyword>
<dbReference type="Gene3D" id="3.30.300.180">
    <property type="match status" value="1"/>
</dbReference>
<dbReference type="CDD" id="cd00009">
    <property type="entry name" value="AAA"/>
    <property type="match status" value="1"/>
</dbReference>
<protein>
    <recommendedName>
        <fullName evidence="8 9">Chromosomal replication initiator protein DnaA</fullName>
    </recommendedName>
</protein>
<dbReference type="Pfam" id="PF00308">
    <property type="entry name" value="Bac_DnaA"/>
    <property type="match status" value="1"/>
</dbReference>
<feature type="binding site" evidence="8">
    <location>
        <position position="164"/>
    </location>
    <ligand>
        <name>ATP</name>
        <dbReference type="ChEBI" id="CHEBI:30616"/>
    </ligand>
</feature>
<dbReference type="SMART" id="SM00382">
    <property type="entry name" value="AAA"/>
    <property type="match status" value="1"/>
</dbReference>
<dbReference type="AlphaFoldDB" id="A0A6B1DYZ5"/>
<comment type="caution">
    <text evidence="8">Lacks conserved residue(s) required for the propagation of feature annotation.</text>
</comment>
<dbReference type="InterPro" id="IPR003593">
    <property type="entry name" value="AAA+_ATPase"/>
</dbReference>
<dbReference type="GO" id="GO:0003688">
    <property type="term" value="F:DNA replication origin binding"/>
    <property type="evidence" value="ECO:0007669"/>
    <property type="project" value="UniProtKB-UniRule"/>
</dbReference>
<dbReference type="InterPro" id="IPR024633">
    <property type="entry name" value="DnaA_N_dom"/>
</dbReference>
<dbReference type="GO" id="GO:0005737">
    <property type="term" value="C:cytoplasm"/>
    <property type="evidence" value="ECO:0007669"/>
    <property type="project" value="UniProtKB-SubCell"/>
</dbReference>
<dbReference type="GO" id="GO:0005886">
    <property type="term" value="C:plasma membrane"/>
    <property type="evidence" value="ECO:0007669"/>
    <property type="project" value="TreeGrafter"/>
</dbReference>
<dbReference type="InterPro" id="IPR001957">
    <property type="entry name" value="Chromosome_initiator_DnaA"/>
</dbReference>
<dbReference type="GO" id="GO:0006270">
    <property type="term" value="P:DNA replication initiation"/>
    <property type="evidence" value="ECO:0007669"/>
    <property type="project" value="UniProtKB-UniRule"/>
</dbReference>
<evidence type="ECO:0000256" key="1">
    <source>
        <dbReference type="ARBA" id="ARBA00006583"/>
    </source>
</evidence>
<comment type="subcellular location">
    <subcellularLocation>
        <location evidence="8">Cytoplasm</location>
    </subcellularLocation>
</comment>
<dbReference type="Gene3D" id="1.10.1750.10">
    <property type="match status" value="1"/>
</dbReference>
<evidence type="ECO:0000256" key="8">
    <source>
        <dbReference type="HAMAP-Rule" id="MF_00377"/>
    </source>
</evidence>
<dbReference type="EMBL" id="VXPY01000119">
    <property type="protein sequence ID" value="MYD91892.1"/>
    <property type="molecule type" value="Genomic_DNA"/>
</dbReference>
<dbReference type="InterPro" id="IPR020591">
    <property type="entry name" value="Chromosome_initiator_DnaA-like"/>
</dbReference>
<feature type="region of interest" description="Domain I, interacts with DnaA modulators" evidence="8">
    <location>
        <begin position="1"/>
        <end position="85"/>
    </location>
</feature>
<evidence type="ECO:0000313" key="14">
    <source>
        <dbReference type="EMBL" id="MYD91892.1"/>
    </source>
</evidence>
<feature type="domain" description="AAA+ ATPase" evidence="12">
    <location>
        <begin position="153"/>
        <end position="290"/>
    </location>
</feature>
<dbReference type="PRINTS" id="PR00051">
    <property type="entry name" value="DNAA"/>
</dbReference>
<keyword evidence="2 8" id="KW-0963">Cytoplasm</keyword>
<dbReference type="SUPFAM" id="SSF48295">
    <property type="entry name" value="TrpR-like"/>
    <property type="match status" value="1"/>
</dbReference>
<dbReference type="NCBIfam" id="TIGR00362">
    <property type="entry name" value="DnaA"/>
    <property type="match status" value="1"/>
</dbReference>
<dbReference type="InterPro" id="IPR038454">
    <property type="entry name" value="DnaA_N_sf"/>
</dbReference>
<dbReference type="SMART" id="SM00760">
    <property type="entry name" value="Bac_DnaA_C"/>
    <property type="match status" value="1"/>
</dbReference>
<comment type="caution">
    <text evidence="14">The sequence shown here is derived from an EMBL/GenBank/DDBJ whole genome shotgun (WGS) entry which is preliminary data.</text>
</comment>
<reference evidence="14" key="1">
    <citation type="submission" date="2019-09" db="EMBL/GenBank/DDBJ databases">
        <title>Characterisation of the sponge microbiome using genome-centric metagenomics.</title>
        <authorList>
            <person name="Engelberts J.P."/>
            <person name="Robbins S.J."/>
            <person name="De Goeij J.M."/>
            <person name="Aranda M."/>
            <person name="Bell S.C."/>
            <person name="Webster N.S."/>
        </authorList>
    </citation>
    <scope>NUCLEOTIDE SEQUENCE</scope>
    <source>
        <strain evidence="14">SB0662_bin_9</strain>
    </source>
</reference>
<evidence type="ECO:0000259" key="12">
    <source>
        <dbReference type="SMART" id="SM00382"/>
    </source>
</evidence>
<keyword evidence="6 8" id="KW-0446">Lipid-binding</keyword>
<dbReference type="InterPro" id="IPR013317">
    <property type="entry name" value="DnaA_dom"/>
</dbReference>
<keyword evidence="7 8" id="KW-0238">DNA-binding</keyword>
<sequence>MVSSNNAQQAWQRAQAALALQLTASEYDTLVGPCRFFSYEDGELKLLVPNSVARDLLGNRLRPWLKEHLAQLLGEYVDVHLILDTAVPDAAAPATPLELLAAQAHPAEEQAGSLPAGGNRLNPAYTFDSLVIGPHNNLVCAAAKQIVNLEASHFASLFIYANTGLGKTHLLHAIGHLAQSLQARVCLCSSEQFTNDLVASLRHRKGSADAMDRFRRRYREVDLLLIDDLQFLANKAKTQEELFHTFAALYAAGKKVVLTSDAPPSQLHGLEQRLQSRFEGGLVVDIEAPDSETRLAILEAKTQLFGYDLTLDLLQPIAFQTYVNVRELEGVLHRLNLIQRQQNGELSLHQVEQHIESLAPEQEPVEPELMLKVISDNYGIKVEDLVGTARNRNTSRARQTAMYLLHRDLKLTLKATGRLLGGRDHKTISHGIRQMQQRLAGEPQLVRDIMEVRSRLQSTVAAQDWT</sequence>